<dbReference type="GO" id="GO:0005737">
    <property type="term" value="C:cytoplasm"/>
    <property type="evidence" value="ECO:0007669"/>
    <property type="project" value="UniProtKB-SubCell"/>
</dbReference>
<protein>
    <recommendedName>
        <fullName evidence="4">Phosphorylated adapter RNA export protein</fullName>
    </recommendedName>
    <alternativeName>
        <fullName evidence="10">RNA U small nuclear RNA export adapter protein</fullName>
    </alternativeName>
</protein>
<sequence>MHKVRRLQVRKTPVKWHTSVAAADANGRESSSRLTKRSFEDIEETRCSGGTCRRDWDFSTATDTSSNDPLCPLKLPSRNAVQRHRGRPETLDGSTFIPAANEERVAEFRAEILDGVRHLLHDEAELECLVQLCMKLNEKNTALLERAIHRRGVPECMELLEEALELEARGGMMTAEGRRRTPGGVFLRLLQDRVPREDKRFIWDEQNREQRRLKRQRIRSLRGTGTPPCGTTSAHQDATKRSATACASLQPSPATQPDSQEREPGEVEDAEAEAPDGSWK</sequence>
<accession>A0A1D3CUF8</accession>
<evidence type="ECO:0000313" key="13">
    <source>
        <dbReference type="EMBL" id="OEH74830.1"/>
    </source>
</evidence>
<dbReference type="InterPro" id="IPR039047">
    <property type="entry name" value="PHAX"/>
</dbReference>
<evidence type="ECO:0000256" key="1">
    <source>
        <dbReference type="ARBA" id="ARBA00004123"/>
    </source>
</evidence>
<dbReference type="Pfam" id="PF10258">
    <property type="entry name" value="PHAX_RNA-bd"/>
    <property type="match status" value="1"/>
</dbReference>
<dbReference type="AlphaFoldDB" id="A0A1D3CUF8"/>
<keyword evidence="8" id="KW-0653">Protein transport</keyword>
<evidence type="ECO:0000256" key="8">
    <source>
        <dbReference type="ARBA" id="ARBA00022927"/>
    </source>
</evidence>
<evidence type="ECO:0000256" key="2">
    <source>
        <dbReference type="ARBA" id="ARBA00004496"/>
    </source>
</evidence>
<proteinExistence type="inferred from homology"/>
<evidence type="ECO:0000313" key="14">
    <source>
        <dbReference type="Proteomes" id="UP000095192"/>
    </source>
</evidence>
<evidence type="ECO:0000259" key="12">
    <source>
        <dbReference type="Pfam" id="PF10258"/>
    </source>
</evidence>
<dbReference type="InterPro" id="IPR019385">
    <property type="entry name" value="PHAX_RNA-binding_domain"/>
</dbReference>
<evidence type="ECO:0000256" key="9">
    <source>
        <dbReference type="ARBA" id="ARBA00023242"/>
    </source>
</evidence>
<comment type="caution">
    <text evidence="13">The sequence shown here is derived from an EMBL/GenBank/DDBJ whole genome shotgun (WGS) entry which is preliminary data.</text>
</comment>
<dbReference type="GO" id="GO:0015031">
    <property type="term" value="P:protein transport"/>
    <property type="evidence" value="ECO:0007669"/>
    <property type="project" value="UniProtKB-KW"/>
</dbReference>
<feature type="region of interest" description="Disordered" evidence="11">
    <location>
        <begin position="213"/>
        <end position="280"/>
    </location>
</feature>
<evidence type="ECO:0000256" key="3">
    <source>
        <dbReference type="ARBA" id="ARBA00006094"/>
    </source>
</evidence>
<reference evidence="13 14" key="1">
    <citation type="journal article" date="2016" name="BMC Genomics">
        <title>Comparative genomics reveals Cyclospora cayetanensis possesses coccidia-like metabolism and invasion components but unique surface antigens.</title>
        <authorList>
            <person name="Liu S."/>
            <person name="Wang L."/>
            <person name="Zheng H."/>
            <person name="Xu Z."/>
            <person name="Roellig D.M."/>
            <person name="Li N."/>
            <person name="Frace M.A."/>
            <person name="Tang K."/>
            <person name="Arrowood M.J."/>
            <person name="Moss D.M."/>
            <person name="Zhang L."/>
            <person name="Feng Y."/>
            <person name="Xiao L."/>
        </authorList>
    </citation>
    <scope>NUCLEOTIDE SEQUENCE [LARGE SCALE GENOMIC DNA]</scope>
    <source>
        <strain evidence="13 14">CHN_HEN01</strain>
    </source>
</reference>
<gene>
    <name evidence="13" type="ORF">cyc_06762</name>
</gene>
<evidence type="ECO:0000256" key="4">
    <source>
        <dbReference type="ARBA" id="ARBA00016856"/>
    </source>
</evidence>
<dbReference type="GO" id="GO:0006408">
    <property type="term" value="P:snRNA export from nucleus"/>
    <property type="evidence" value="ECO:0007669"/>
    <property type="project" value="InterPro"/>
</dbReference>
<dbReference type="VEuPathDB" id="ToxoDB:LOC34622856"/>
<dbReference type="PANTHER" id="PTHR13135:SF0">
    <property type="entry name" value="PHOSPHORYLATED ADAPTER RNA EXPORT PROTEIN"/>
    <property type="match status" value="1"/>
</dbReference>
<feature type="domain" description="Phosphorylated adapter RNA export protein RNA-binding" evidence="12">
    <location>
        <begin position="130"/>
        <end position="207"/>
    </location>
</feature>
<keyword evidence="14" id="KW-1185">Reference proteome</keyword>
<feature type="compositionally biased region" description="Polar residues" evidence="11">
    <location>
        <begin position="229"/>
        <end position="258"/>
    </location>
</feature>
<keyword evidence="5" id="KW-0813">Transport</keyword>
<keyword evidence="6" id="KW-0963">Cytoplasm</keyword>
<evidence type="ECO:0000256" key="5">
    <source>
        <dbReference type="ARBA" id="ARBA00022448"/>
    </source>
</evidence>
<organism evidence="13 14">
    <name type="scientific">Cyclospora cayetanensis</name>
    <dbReference type="NCBI Taxonomy" id="88456"/>
    <lineage>
        <taxon>Eukaryota</taxon>
        <taxon>Sar</taxon>
        <taxon>Alveolata</taxon>
        <taxon>Apicomplexa</taxon>
        <taxon>Conoidasida</taxon>
        <taxon>Coccidia</taxon>
        <taxon>Eucoccidiorida</taxon>
        <taxon>Eimeriorina</taxon>
        <taxon>Eimeriidae</taxon>
        <taxon>Cyclospora</taxon>
    </lineage>
</organism>
<evidence type="ECO:0000256" key="11">
    <source>
        <dbReference type="SAM" id="MobiDB-lite"/>
    </source>
</evidence>
<name>A0A1D3CUF8_9EIME</name>
<dbReference type="InterPro" id="IPR038092">
    <property type="entry name" value="PHAX_RNA-binding_sf"/>
</dbReference>
<evidence type="ECO:0000256" key="7">
    <source>
        <dbReference type="ARBA" id="ARBA00022884"/>
    </source>
</evidence>
<evidence type="ECO:0000256" key="10">
    <source>
        <dbReference type="ARBA" id="ARBA00030834"/>
    </source>
</evidence>
<dbReference type="VEuPathDB" id="ToxoDB:cyc_06762"/>
<comment type="similarity">
    <text evidence="3">Belongs to the PHAX family.</text>
</comment>
<dbReference type="PANTHER" id="PTHR13135">
    <property type="entry name" value="CYTOSOLIC RESINIFERATOXIN BINDING PROTEIN RBP-26"/>
    <property type="match status" value="1"/>
</dbReference>
<dbReference type="Proteomes" id="UP000095192">
    <property type="component" value="Unassembled WGS sequence"/>
</dbReference>
<dbReference type="GO" id="GO:0005634">
    <property type="term" value="C:nucleus"/>
    <property type="evidence" value="ECO:0007669"/>
    <property type="project" value="UniProtKB-SubCell"/>
</dbReference>
<dbReference type="InParanoid" id="A0A1D3CUF8"/>
<dbReference type="Gene3D" id="1.10.10.1440">
    <property type="entry name" value="PHAX RNA-binding domain"/>
    <property type="match status" value="1"/>
</dbReference>
<dbReference type="EMBL" id="JROU02001916">
    <property type="protein sequence ID" value="OEH74830.1"/>
    <property type="molecule type" value="Genomic_DNA"/>
</dbReference>
<keyword evidence="9" id="KW-0539">Nucleus</keyword>
<comment type="subcellular location">
    <subcellularLocation>
        <location evidence="2">Cytoplasm</location>
    </subcellularLocation>
    <subcellularLocation>
        <location evidence="1">Nucleus</location>
    </subcellularLocation>
</comment>
<dbReference type="GO" id="GO:0003723">
    <property type="term" value="F:RNA binding"/>
    <property type="evidence" value="ECO:0007669"/>
    <property type="project" value="UniProtKB-KW"/>
</dbReference>
<keyword evidence="7" id="KW-0694">RNA-binding</keyword>
<evidence type="ECO:0000256" key="6">
    <source>
        <dbReference type="ARBA" id="ARBA00022490"/>
    </source>
</evidence>